<keyword evidence="1 2" id="KW-0732">Signal</keyword>
<dbReference type="SMART" id="SM00062">
    <property type="entry name" value="PBPb"/>
    <property type="match status" value="1"/>
</dbReference>
<comment type="caution">
    <text evidence="4">The sequence shown here is derived from an EMBL/GenBank/DDBJ whole genome shotgun (WGS) entry which is preliminary data.</text>
</comment>
<dbReference type="PANTHER" id="PTHR35936">
    <property type="entry name" value="MEMBRANE-BOUND LYTIC MUREIN TRANSGLYCOSYLASE F"/>
    <property type="match status" value="1"/>
</dbReference>
<feature type="signal peptide" evidence="2">
    <location>
        <begin position="1"/>
        <end position="19"/>
    </location>
</feature>
<evidence type="ECO:0000259" key="3">
    <source>
        <dbReference type="SMART" id="SM00062"/>
    </source>
</evidence>
<dbReference type="PANTHER" id="PTHR35936:SF17">
    <property type="entry name" value="ARGININE-BINDING EXTRACELLULAR PROTEIN ARTP"/>
    <property type="match status" value="1"/>
</dbReference>
<dbReference type="Pfam" id="PF00497">
    <property type="entry name" value="SBP_bac_3"/>
    <property type="match status" value="1"/>
</dbReference>
<feature type="chain" id="PRO_5039155972" description="Solute-binding protein family 3/N-terminal domain-containing protein" evidence="2">
    <location>
        <begin position="20"/>
        <end position="308"/>
    </location>
</feature>
<dbReference type="AlphaFoldDB" id="A0A2I1RCU0"/>
<name>A0A2I1RCU0_9ACTN</name>
<dbReference type="Proteomes" id="UP000234662">
    <property type="component" value="Unassembled WGS sequence"/>
</dbReference>
<dbReference type="SUPFAM" id="SSF53850">
    <property type="entry name" value="Periplasmic binding protein-like II"/>
    <property type="match status" value="1"/>
</dbReference>
<evidence type="ECO:0000313" key="5">
    <source>
        <dbReference type="Proteomes" id="UP000234662"/>
    </source>
</evidence>
<feature type="domain" description="Solute-binding protein family 3/N-terminal" evidence="3">
    <location>
        <begin position="56"/>
        <end position="287"/>
    </location>
</feature>
<dbReference type="EMBL" id="PKJC01000002">
    <property type="protein sequence ID" value="PKZ66895.1"/>
    <property type="molecule type" value="Genomic_DNA"/>
</dbReference>
<proteinExistence type="predicted"/>
<dbReference type="InterPro" id="IPR001638">
    <property type="entry name" value="Solute-binding_3/MltF_N"/>
</dbReference>
<evidence type="ECO:0000313" key="4">
    <source>
        <dbReference type="EMBL" id="PKZ66895.1"/>
    </source>
</evidence>
<dbReference type="Gene3D" id="3.40.190.10">
    <property type="entry name" value="Periplasmic binding protein-like II"/>
    <property type="match status" value="2"/>
</dbReference>
<protein>
    <recommendedName>
        <fullName evidence="3">Solute-binding protein family 3/N-terminal domain-containing protein</fullName>
    </recommendedName>
</protein>
<evidence type="ECO:0000256" key="2">
    <source>
        <dbReference type="SAM" id="SignalP"/>
    </source>
</evidence>
<sequence length="308" mass="31155">MSSQSFAKLTTSLSGACVAAALAVALGACSTGTVSEPTGAGTPASGLPAQIAASGALELGAEWSTPPIVGVDPSNTSQPFGIAPDLAAAIGNDLGLTPRWRNMQWPAQLPGLQSGAVDALFGQISDTREREAGEFDLVPFIKTTESLLMSSDKAAGITSLADMCGKTVGAPVGGVQVASVRAVSDERCGSDPIKISEFQGGVAAVNAVRSGAITAWLDTTPSQKSAVAADSELTAVVVPDEEIEPIYTAIAVSKKNGSLATALAESLRRLSENGTYARILADHDSADSSVEIDEITVNPLTGTPAGTK</sequence>
<organism evidence="4 5">
    <name type="scientific">Gordonia terrae</name>
    <dbReference type="NCBI Taxonomy" id="2055"/>
    <lineage>
        <taxon>Bacteria</taxon>
        <taxon>Bacillati</taxon>
        <taxon>Actinomycetota</taxon>
        <taxon>Actinomycetes</taxon>
        <taxon>Mycobacteriales</taxon>
        <taxon>Gordoniaceae</taxon>
        <taxon>Gordonia</taxon>
    </lineage>
</organism>
<evidence type="ECO:0000256" key="1">
    <source>
        <dbReference type="ARBA" id="ARBA00022729"/>
    </source>
</evidence>
<dbReference type="RefSeq" id="WP_101819119.1">
    <property type="nucleotide sequence ID" value="NZ_PKJC01000002.1"/>
</dbReference>
<accession>A0A2I1RCU0</accession>
<gene>
    <name evidence="4" type="ORF">CYJ73_03975</name>
</gene>
<reference evidence="4 5" key="1">
    <citation type="submission" date="2017-12" db="EMBL/GenBank/DDBJ databases">
        <title>Phylogenetic diversity of female urinary microbiome.</title>
        <authorList>
            <person name="Thomas-White K."/>
            <person name="Wolfe A.J."/>
        </authorList>
    </citation>
    <scope>NUCLEOTIDE SEQUENCE [LARGE SCALE GENOMIC DNA]</scope>
    <source>
        <strain evidence="4 5">UMB0777</strain>
    </source>
</reference>